<dbReference type="FunFam" id="3.30.160.60:FF:002343">
    <property type="entry name" value="Zinc finger protein 33A"/>
    <property type="match status" value="1"/>
</dbReference>
<evidence type="ECO:0000256" key="1">
    <source>
        <dbReference type="ARBA" id="ARBA00022723"/>
    </source>
</evidence>
<keyword evidence="1" id="KW-0479">Metal-binding</keyword>
<dbReference type="PANTHER" id="PTHR23235">
    <property type="entry name" value="KRUEPPEL-LIKE TRANSCRIPTION FACTOR"/>
    <property type="match status" value="1"/>
</dbReference>
<dbReference type="SUPFAM" id="SSF57667">
    <property type="entry name" value="beta-beta-alpha zinc fingers"/>
    <property type="match status" value="3"/>
</dbReference>
<protein>
    <submittedName>
        <fullName evidence="8">Zinc finger protein 629-like isoform X1</fullName>
    </submittedName>
</protein>
<accession>A0A6J2PRX9</accession>
<keyword evidence="3 5" id="KW-0863">Zinc-finger</keyword>
<reference evidence="8" key="1">
    <citation type="submission" date="2025-08" db="UniProtKB">
        <authorList>
            <consortium name="RefSeq"/>
        </authorList>
    </citation>
    <scope>IDENTIFICATION</scope>
</reference>
<dbReference type="Gene3D" id="3.30.160.60">
    <property type="entry name" value="Classic Zinc Finger"/>
    <property type="match status" value="3"/>
</dbReference>
<feature type="domain" description="C2H2-type" evidence="6">
    <location>
        <begin position="221"/>
        <end position="248"/>
    </location>
</feature>
<feature type="domain" description="C2H2-type" evidence="6">
    <location>
        <begin position="186"/>
        <end position="213"/>
    </location>
</feature>
<dbReference type="PROSITE" id="PS50157">
    <property type="entry name" value="ZINC_FINGER_C2H2_2"/>
    <property type="match status" value="5"/>
</dbReference>
<keyword evidence="4" id="KW-0862">Zinc</keyword>
<dbReference type="PROSITE" id="PS00028">
    <property type="entry name" value="ZINC_FINGER_C2H2_1"/>
    <property type="match status" value="4"/>
</dbReference>
<dbReference type="PANTHER" id="PTHR23235:SF120">
    <property type="entry name" value="KRUPPEL-LIKE FACTOR 15"/>
    <property type="match status" value="1"/>
</dbReference>
<dbReference type="FunFam" id="3.30.160.60:FF:000446">
    <property type="entry name" value="Zinc finger protein"/>
    <property type="match status" value="1"/>
</dbReference>
<dbReference type="KEGG" id="cgob:115008385"/>
<name>A0A6J2PRX9_COTGO</name>
<dbReference type="FunFam" id="3.30.160.60:FF:000557">
    <property type="entry name" value="zinc finger and SCAN domain-containing protein 29"/>
    <property type="match status" value="1"/>
</dbReference>
<evidence type="ECO:0000259" key="6">
    <source>
        <dbReference type="PROSITE" id="PS50157"/>
    </source>
</evidence>
<sequence length="335" mass="38563">MANTTLQSFNVFLTERLTAAAVDIYGFVEKTIIDYQEEVYQTKVENQRLQRLLDLVYKPQIRLHKADSRQIDLPTPTQEVCAQDQQIQTECIPSEVIPVILPIKEELTDLWTRTVETLVCPAYSNVTETLTQIVTVGDHEENKMPDNLTRVVTVGEHLEYDLPSQDDQPLTSCGVSPVYTKKKDMFSCNICCQSFLRQDELHLHLAAHATNSLPTPTINAFTCFVCGRITDTRSQMITHMRTHTDEKPFACPICGNRYKLKGHIKEHMRTHTGERPYPCYICGRSFNRSSTMTKHARIKHRENMPFKCMQCGHRFPLLVVFKQHMKMVHDVTFSV</sequence>
<feature type="domain" description="C2H2-type" evidence="6">
    <location>
        <begin position="277"/>
        <end position="305"/>
    </location>
</feature>
<feature type="domain" description="C2H2-type" evidence="6">
    <location>
        <begin position="306"/>
        <end position="329"/>
    </location>
</feature>
<evidence type="ECO:0000256" key="5">
    <source>
        <dbReference type="PROSITE-ProRule" id="PRU00042"/>
    </source>
</evidence>
<evidence type="ECO:0000256" key="4">
    <source>
        <dbReference type="ARBA" id="ARBA00022833"/>
    </source>
</evidence>
<evidence type="ECO:0000256" key="2">
    <source>
        <dbReference type="ARBA" id="ARBA00022737"/>
    </source>
</evidence>
<organism evidence="7 8">
    <name type="scientific">Cottoperca gobio</name>
    <name type="common">Frogmouth</name>
    <name type="synonym">Aphritis gobio</name>
    <dbReference type="NCBI Taxonomy" id="56716"/>
    <lineage>
        <taxon>Eukaryota</taxon>
        <taxon>Metazoa</taxon>
        <taxon>Chordata</taxon>
        <taxon>Craniata</taxon>
        <taxon>Vertebrata</taxon>
        <taxon>Euteleostomi</taxon>
        <taxon>Actinopterygii</taxon>
        <taxon>Neopterygii</taxon>
        <taxon>Teleostei</taxon>
        <taxon>Neoteleostei</taxon>
        <taxon>Acanthomorphata</taxon>
        <taxon>Eupercaria</taxon>
        <taxon>Perciformes</taxon>
        <taxon>Notothenioidei</taxon>
        <taxon>Bovichtidae</taxon>
        <taxon>Cottoperca</taxon>
    </lineage>
</organism>
<dbReference type="InterPro" id="IPR013087">
    <property type="entry name" value="Znf_C2H2_type"/>
</dbReference>
<dbReference type="GO" id="GO:0000981">
    <property type="term" value="F:DNA-binding transcription factor activity, RNA polymerase II-specific"/>
    <property type="evidence" value="ECO:0007669"/>
    <property type="project" value="TreeGrafter"/>
</dbReference>
<proteinExistence type="predicted"/>
<keyword evidence="2" id="KW-0677">Repeat</keyword>
<evidence type="ECO:0000313" key="8">
    <source>
        <dbReference type="RefSeq" id="XP_029287827.1"/>
    </source>
</evidence>
<dbReference type="Pfam" id="PF00096">
    <property type="entry name" value="zf-C2H2"/>
    <property type="match status" value="3"/>
</dbReference>
<dbReference type="RefSeq" id="XP_029287827.1">
    <property type="nucleotide sequence ID" value="XM_029431967.1"/>
</dbReference>
<evidence type="ECO:0000256" key="3">
    <source>
        <dbReference type="ARBA" id="ARBA00022771"/>
    </source>
</evidence>
<dbReference type="GeneID" id="115008385"/>
<dbReference type="InParanoid" id="A0A6J2PRX9"/>
<dbReference type="Proteomes" id="UP000504630">
    <property type="component" value="Chromosome 5"/>
</dbReference>
<dbReference type="GO" id="GO:0008270">
    <property type="term" value="F:zinc ion binding"/>
    <property type="evidence" value="ECO:0007669"/>
    <property type="project" value="UniProtKB-KW"/>
</dbReference>
<dbReference type="AlphaFoldDB" id="A0A6J2PRX9"/>
<dbReference type="InterPro" id="IPR036236">
    <property type="entry name" value="Znf_C2H2_sf"/>
</dbReference>
<gene>
    <name evidence="8" type="primary">LOC115008385</name>
</gene>
<keyword evidence="7" id="KW-1185">Reference proteome</keyword>
<dbReference type="SMART" id="SM00355">
    <property type="entry name" value="ZnF_C2H2"/>
    <property type="match status" value="5"/>
</dbReference>
<dbReference type="GO" id="GO:0000978">
    <property type="term" value="F:RNA polymerase II cis-regulatory region sequence-specific DNA binding"/>
    <property type="evidence" value="ECO:0007669"/>
    <property type="project" value="TreeGrafter"/>
</dbReference>
<feature type="domain" description="C2H2-type" evidence="6">
    <location>
        <begin position="249"/>
        <end position="276"/>
    </location>
</feature>
<evidence type="ECO:0000313" key="7">
    <source>
        <dbReference type="Proteomes" id="UP000504630"/>
    </source>
</evidence>
<dbReference type="OrthoDB" id="6077919at2759"/>